<dbReference type="SUPFAM" id="SSF51182">
    <property type="entry name" value="RmlC-like cupins"/>
    <property type="match status" value="1"/>
</dbReference>
<dbReference type="OrthoDB" id="9802489at2"/>
<accession>A0A2S6NM15</accession>
<dbReference type="Gene3D" id="2.60.120.10">
    <property type="entry name" value="Jelly Rolls"/>
    <property type="match status" value="1"/>
</dbReference>
<dbReference type="PANTHER" id="PTHR43698">
    <property type="entry name" value="RIBD C-TERMINAL DOMAIN CONTAINING PROTEIN"/>
    <property type="match status" value="1"/>
</dbReference>
<name>A0A2S6NM15_RHOGL</name>
<dbReference type="InterPro" id="IPR014710">
    <property type="entry name" value="RmlC-like_jellyroll"/>
</dbReference>
<evidence type="ECO:0000259" key="1">
    <source>
        <dbReference type="Pfam" id="PF07883"/>
    </source>
</evidence>
<evidence type="ECO:0000313" key="3">
    <source>
        <dbReference type="Proteomes" id="UP000239724"/>
    </source>
</evidence>
<dbReference type="Pfam" id="PF07883">
    <property type="entry name" value="Cupin_2"/>
    <property type="match status" value="1"/>
</dbReference>
<sequence length="138" mass="14780">MKILRSSARKTNRAPAANFTGTVFSDEVVAGTAPSRMRASVVSFTPGARTAWHSHPVGQTLFCLSGAGRVQRDGEPAQEIRAGDTVIIPPNVRHWHGAAPDKLFAHLAMSELNDKGEGTAWFEHVSDEDYNAAPAAVT</sequence>
<dbReference type="EMBL" id="NHRY01000055">
    <property type="protein sequence ID" value="PPQ36677.1"/>
    <property type="molecule type" value="Genomic_DNA"/>
</dbReference>
<dbReference type="CDD" id="cd02233">
    <property type="entry name" value="cupin_HNL-like"/>
    <property type="match status" value="1"/>
</dbReference>
<feature type="domain" description="Cupin type-2" evidence="1">
    <location>
        <begin position="41"/>
        <end position="100"/>
    </location>
</feature>
<comment type="caution">
    <text evidence="2">The sequence shown here is derived from an EMBL/GenBank/DDBJ whole genome shotgun (WGS) entry which is preliminary data.</text>
</comment>
<protein>
    <submittedName>
        <fullName evidence="2">Cupin</fullName>
    </submittedName>
</protein>
<evidence type="ECO:0000313" key="2">
    <source>
        <dbReference type="EMBL" id="PPQ36677.1"/>
    </source>
</evidence>
<keyword evidence="3" id="KW-1185">Reference proteome</keyword>
<dbReference type="InterPro" id="IPR047263">
    <property type="entry name" value="HNL-like_cupin"/>
</dbReference>
<dbReference type="Proteomes" id="UP000239724">
    <property type="component" value="Unassembled WGS sequence"/>
</dbReference>
<dbReference type="InterPro" id="IPR013096">
    <property type="entry name" value="Cupin_2"/>
</dbReference>
<dbReference type="InterPro" id="IPR011051">
    <property type="entry name" value="RmlC_Cupin_sf"/>
</dbReference>
<reference evidence="2 3" key="1">
    <citation type="journal article" date="2018" name="Arch. Microbiol.">
        <title>New insights into the metabolic potential of the phototrophic purple bacterium Rhodopila globiformis DSM 161(T) from its draft genome sequence and evidence for a vanadium-dependent nitrogenase.</title>
        <authorList>
            <person name="Imhoff J.F."/>
            <person name="Rahn T."/>
            <person name="Kunzel S."/>
            <person name="Neulinger S.C."/>
        </authorList>
    </citation>
    <scope>NUCLEOTIDE SEQUENCE [LARGE SCALE GENOMIC DNA]</scope>
    <source>
        <strain evidence="2 3">DSM 161</strain>
    </source>
</reference>
<organism evidence="2 3">
    <name type="scientific">Rhodopila globiformis</name>
    <name type="common">Rhodopseudomonas globiformis</name>
    <dbReference type="NCBI Taxonomy" id="1071"/>
    <lineage>
        <taxon>Bacteria</taxon>
        <taxon>Pseudomonadati</taxon>
        <taxon>Pseudomonadota</taxon>
        <taxon>Alphaproteobacteria</taxon>
        <taxon>Acetobacterales</taxon>
        <taxon>Acetobacteraceae</taxon>
        <taxon>Rhodopila</taxon>
    </lineage>
</organism>
<gene>
    <name evidence="2" type="ORF">CCS01_04665</name>
</gene>
<proteinExistence type="predicted"/>
<dbReference type="PANTHER" id="PTHR43698:SF1">
    <property type="entry name" value="BLL4564 PROTEIN"/>
    <property type="match status" value="1"/>
</dbReference>
<dbReference type="RefSeq" id="WP_104517702.1">
    <property type="nucleotide sequence ID" value="NZ_NHRY01000055.1"/>
</dbReference>
<dbReference type="AlphaFoldDB" id="A0A2S6NM15"/>